<keyword evidence="5" id="KW-1185">Reference proteome</keyword>
<dbReference type="STRING" id="161355.PS9374_03320"/>
<comment type="caution">
    <text evidence="4">The sequence shown here is derived from an EMBL/GenBank/DDBJ whole genome shotgun (WGS) entry which is preliminary data.</text>
</comment>
<dbReference type="PANTHER" id="PTHR40048">
    <property type="entry name" value="RHAMNOSYL O-METHYLTRANSFERASE"/>
    <property type="match status" value="1"/>
</dbReference>
<evidence type="ECO:0000313" key="5">
    <source>
        <dbReference type="Proteomes" id="UP000077701"/>
    </source>
</evidence>
<dbReference type="EMBL" id="BDCX01000007">
    <property type="protein sequence ID" value="GAT67662.1"/>
    <property type="molecule type" value="Genomic_DNA"/>
</dbReference>
<reference evidence="4 5" key="1">
    <citation type="journal article" date="2016" name="Genome Announc.">
        <title>Draft Genome Sequence of Planomonospora sphaerica JCM9374, a Rare Actinomycete.</title>
        <authorList>
            <person name="Dohra H."/>
            <person name="Suzuki T."/>
            <person name="Inoue Y."/>
            <person name="Kodani S."/>
        </authorList>
    </citation>
    <scope>NUCLEOTIDE SEQUENCE [LARGE SCALE GENOMIC DNA]</scope>
    <source>
        <strain evidence="4 5">JCM 9374</strain>
    </source>
</reference>
<evidence type="ECO:0000256" key="2">
    <source>
        <dbReference type="ARBA" id="ARBA00022679"/>
    </source>
</evidence>
<dbReference type="Gene3D" id="3.40.50.150">
    <property type="entry name" value="Vaccinia Virus protein VP39"/>
    <property type="match status" value="1"/>
</dbReference>
<accession>A0A171D592</accession>
<dbReference type="Pfam" id="PF13578">
    <property type="entry name" value="Methyltransf_24"/>
    <property type="match status" value="1"/>
</dbReference>
<dbReference type="AlphaFoldDB" id="A0A171D592"/>
<dbReference type="InterPro" id="IPR029063">
    <property type="entry name" value="SAM-dependent_MTases_sf"/>
</dbReference>
<dbReference type="Proteomes" id="UP000077701">
    <property type="component" value="Unassembled WGS sequence"/>
</dbReference>
<dbReference type="GO" id="GO:0071770">
    <property type="term" value="P:DIM/DIP cell wall layer assembly"/>
    <property type="evidence" value="ECO:0007669"/>
    <property type="project" value="TreeGrafter"/>
</dbReference>
<name>A0A171D592_9ACTN</name>
<reference evidence="5" key="2">
    <citation type="submission" date="2016-04" db="EMBL/GenBank/DDBJ databases">
        <title>Planomonospora sphaerica JCM9374 whole genome shotgun sequence.</title>
        <authorList>
            <person name="Suzuki T."/>
            <person name="Dohra H."/>
            <person name="Kodani S."/>
        </authorList>
    </citation>
    <scope>NUCLEOTIDE SEQUENCE [LARGE SCALE GENOMIC DNA]</scope>
    <source>
        <strain evidence="5">JCM 9374</strain>
    </source>
</reference>
<dbReference type="SUPFAM" id="SSF53335">
    <property type="entry name" value="S-adenosyl-L-methionine-dependent methyltransferases"/>
    <property type="match status" value="1"/>
</dbReference>
<gene>
    <name evidence="4" type="ORF">PS9374_03320</name>
</gene>
<organism evidence="4 5">
    <name type="scientific">Planomonospora sphaerica</name>
    <dbReference type="NCBI Taxonomy" id="161355"/>
    <lineage>
        <taxon>Bacteria</taxon>
        <taxon>Bacillati</taxon>
        <taxon>Actinomycetota</taxon>
        <taxon>Actinomycetes</taxon>
        <taxon>Streptosporangiales</taxon>
        <taxon>Streptosporangiaceae</taxon>
        <taxon>Planomonospora</taxon>
    </lineage>
</organism>
<dbReference type="GO" id="GO:0005886">
    <property type="term" value="C:plasma membrane"/>
    <property type="evidence" value="ECO:0007669"/>
    <property type="project" value="TreeGrafter"/>
</dbReference>
<dbReference type="PANTHER" id="PTHR40048:SF1">
    <property type="entry name" value="RHAMNOSYL O-METHYLTRANSFERASE"/>
    <property type="match status" value="1"/>
</dbReference>
<sequence length="231" mass="24583">MSNATGPSDLPADPRPGTPPSMPADLLQAAHRAKGFMPRAEGIALFETAAEYGSRGPICEIGTYCGKSAVYLGAGARLSGSVVLTVDHHRGSEEIQPGWAHHDPTLVDPRFGKMDSLPTFRCTIAAAGLEEEVIAIVGRSERVAELWNTPLGMLFIDGGHSEEPVTKDYEGWAPHVVPGGALVFHDIYPDPADGGQAPYRVHQRALASGAFKEVRREGSLRVLERIGPGIG</sequence>
<feature type="compositionally biased region" description="Pro residues" evidence="3">
    <location>
        <begin position="13"/>
        <end position="22"/>
    </location>
</feature>
<keyword evidence="1" id="KW-0489">Methyltransferase</keyword>
<protein>
    <submittedName>
        <fullName evidence="4">Secreted protein</fullName>
    </submittedName>
</protein>
<evidence type="ECO:0000256" key="3">
    <source>
        <dbReference type="SAM" id="MobiDB-lite"/>
    </source>
</evidence>
<keyword evidence="2" id="KW-0808">Transferase</keyword>
<feature type="region of interest" description="Disordered" evidence="3">
    <location>
        <begin position="1"/>
        <end position="24"/>
    </location>
</feature>
<proteinExistence type="predicted"/>
<evidence type="ECO:0000256" key="1">
    <source>
        <dbReference type="ARBA" id="ARBA00022603"/>
    </source>
</evidence>
<evidence type="ECO:0000313" key="4">
    <source>
        <dbReference type="EMBL" id="GAT67662.1"/>
    </source>
</evidence>
<dbReference type="GO" id="GO:0008168">
    <property type="term" value="F:methyltransferase activity"/>
    <property type="evidence" value="ECO:0007669"/>
    <property type="project" value="UniProtKB-KW"/>
</dbReference>
<dbReference type="GO" id="GO:0032259">
    <property type="term" value="P:methylation"/>
    <property type="evidence" value="ECO:0007669"/>
    <property type="project" value="UniProtKB-KW"/>
</dbReference>